<dbReference type="CDD" id="cd00130">
    <property type="entry name" value="PAS"/>
    <property type="match status" value="1"/>
</dbReference>
<evidence type="ECO:0000256" key="2">
    <source>
        <dbReference type="ARBA" id="ARBA00022490"/>
    </source>
</evidence>
<dbReference type="Pfam" id="PF02954">
    <property type="entry name" value="HTH_8"/>
    <property type="match status" value="1"/>
</dbReference>
<feature type="domain" description="Sigma-54 factor interaction" evidence="12">
    <location>
        <begin position="145"/>
        <end position="374"/>
    </location>
</feature>
<dbReference type="InterPro" id="IPR009057">
    <property type="entry name" value="Homeodomain-like_sf"/>
</dbReference>
<keyword evidence="11" id="KW-0804">Transcription</keyword>
<dbReference type="PANTHER" id="PTHR32071:SF95">
    <property type="entry name" value="DNA-BINDING TRANSCRIPTIONAL REGULATOR NTRC"/>
    <property type="match status" value="1"/>
</dbReference>
<dbReference type="InterPro" id="IPR027417">
    <property type="entry name" value="P-loop_NTPase"/>
</dbReference>
<dbReference type="InterPro" id="IPR035965">
    <property type="entry name" value="PAS-like_dom_sf"/>
</dbReference>
<protein>
    <submittedName>
        <fullName evidence="15">PAS domain S-box-containing protein</fullName>
    </submittedName>
</protein>
<keyword evidence="3" id="KW-0678">Repressor</keyword>
<dbReference type="CDD" id="cd00009">
    <property type="entry name" value="AAA"/>
    <property type="match status" value="1"/>
</dbReference>
<dbReference type="SUPFAM" id="SSF46689">
    <property type="entry name" value="Homeodomain-like"/>
    <property type="match status" value="1"/>
</dbReference>
<feature type="domain" description="PAC" evidence="14">
    <location>
        <begin position="79"/>
        <end position="131"/>
    </location>
</feature>
<dbReference type="GO" id="GO:0043565">
    <property type="term" value="F:sequence-specific DNA binding"/>
    <property type="evidence" value="ECO:0007669"/>
    <property type="project" value="InterPro"/>
</dbReference>
<keyword evidence="16" id="KW-1185">Reference proteome</keyword>
<dbReference type="Gene3D" id="3.40.50.300">
    <property type="entry name" value="P-loop containing nucleotide triphosphate hydrolases"/>
    <property type="match status" value="1"/>
</dbReference>
<dbReference type="GO" id="GO:0005737">
    <property type="term" value="C:cytoplasm"/>
    <property type="evidence" value="ECO:0007669"/>
    <property type="project" value="UniProtKB-SubCell"/>
</dbReference>
<dbReference type="InterPro" id="IPR003593">
    <property type="entry name" value="AAA+_ATPase"/>
</dbReference>
<evidence type="ECO:0000256" key="5">
    <source>
        <dbReference type="ARBA" id="ARBA00022741"/>
    </source>
</evidence>
<reference evidence="15 16" key="1">
    <citation type="submission" date="2020-07" db="EMBL/GenBank/DDBJ databases">
        <title>Genomic Encyclopedia of Type Strains, Phase IV (KMG-IV): sequencing the most valuable type-strain genomes for metagenomic binning, comparative biology and taxonomic classification.</title>
        <authorList>
            <person name="Goeker M."/>
        </authorList>
    </citation>
    <scope>NUCLEOTIDE SEQUENCE [LARGE SCALE GENOMIC DNA]</scope>
    <source>
        <strain evidence="15 16">DSM 17721</strain>
    </source>
</reference>
<evidence type="ECO:0000256" key="6">
    <source>
        <dbReference type="ARBA" id="ARBA00022840"/>
    </source>
</evidence>
<evidence type="ECO:0000259" key="13">
    <source>
        <dbReference type="PROSITE" id="PS50112"/>
    </source>
</evidence>
<evidence type="ECO:0000256" key="1">
    <source>
        <dbReference type="ARBA" id="ARBA00004496"/>
    </source>
</evidence>
<dbReference type="InterPro" id="IPR002197">
    <property type="entry name" value="HTH_Fis"/>
</dbReference>
<dbReference type="SUPFAM" id="SSF52540">
    <property type="entry name" value="P-loop containing nucleoside triphosphate hydrolases"/>
    <property type="match status" value="1"/>
</dbReference>
<evidence type="ECO:0000313" key="16">
    <source>
        <dbReference type="Proteomes" id="UP000525298"/>
    </source>
</evidence>
<dbReference type="GO" id="GO:0000160">
    <property type="term" value="P:phosphorelay signal transduction system"/>
    <property type="evidence" value="ECO:0007669"/>
    <property type="project" value="UniProtKB-KW"/>
</dbReference>
<dbReference type="NCBIfam" id="TIGR00229">
    <property type="entry name" value="sensory_box"/>
    <property type="match status" value="1"/>
</dbReference>
<dbReference type="FunFam" id="3.40.50.300:FF:000006">
    <property type="entry name" value="DNA-binding transcriptional regulator NtrC"/>
    <property type="match status" value="1"/>
</dbReference>
<comment type="subcellular location">
    <subcellularLocation>
        <location evidence="1">Cytoplasm</location>
    </subcellularLocation>
</comment>
<evidence type="ECO:0000256" key="9">
    <source>
        <dbReference type="ARBA" id="ARBA00023125"/>
    </source>
</evidence>
<dbReference type="RefSeq" id="WP_181552255.1">
    <property type="nucleotide sequence ID" value="NZ_JACDUS010000011.1"/>
</dbReference>
<dbReference type="SMART" id="SM00091">
    <property type="entry name" value="PAS"/>
    <property type="match status" value="1"/>
</dbReference>
<evidence type="ECO:0000259" key="12">
    <source>
        <dbReference type="PROSITE" id="PS50045"/>
    </source>
</evidence>
<sequence length="457" mass="50419">MNIGDHWKTIFDTLHDGLIVVDTSGCIVALNPAAEEITGFAAEELQGRSCRILNCTGCKFVGKGSGDKWCRLFAVGGVRDKQCMITKKDRRTVHILKSARVLRDASGEMIGAVETLTDISQLVRQQEEIKSLKQTCQPGDSFYGILGQAPVMLNLYGMIDNVARSDAPVMITGQSGTGKEMVARAVHQAGGRREKPFIKVNCAALNESLLESELFGHVKGAFTGADRSRIGRFEAADQGTIFLDEIGDIPPSTQVKLLRVLEEKKIERVGDHNPISVDVRIVTATNKDLENLVRQGTFREDLYFRINVFPLQCPPLAAHPEDIPLLTSHFISRNMIHSDKDIAGISPAALDRLMAYDWPGNVRELRNTVEYAFVLCPGGTIDEIHLPARVRGFVRPPSAPPAVNGDETGQRGLLEQTLRQTGWNQSETARILGVSRVTVWKRIRKFGIERPWAAGSR</sequence>
<evidence type="ECO:0000256" key="8">
    <source>
        <dbReference type="ARBA" id="ARBA00023015"/>
    </source>
</evidence>
<evidence type="ECO:0000256" key="3">
    <source>
        <dbReference type="ARBA" id="ARBA00022491"/>
    </source>
</evidence>
<dbReference type="Gene3D" id="1.10.10.60">
    <property type="entry name" value="Homeodomain-like"/>
    <property type="match status" value="1"/>
</dbReference>
<dbReference type="Gene3D" id="1.10.8.60">
    <property type="match status" value="1"/>
</dbReference>
<dbReference type="Gene3D" id="3.30.450.20">
    <property type="entry name" value="PAS domain"/>
    <property type="match status" value="1"/>
</dbReference>
<evidence type="ECO:0000256" key="7">
    <source>
        <dbReference type="ARBA" id="ARBA00023012"/>
    </source>
</evidence>
<dbReference type="PANTHER" id="PTHR32071">
    <property type="entry name" value="TRANSCRIPTIONAL REGULATORY PROTEIN"/>
    <property type="match status" value="1"/>
</dbReference>
<dbReference type="EMBL" id="JACDUS010000011">
    <property type="protein sequence ID" value="MBA2882623.1"/>
    <property type="molecule type" value="Genomic_DNA"/>
</dbReference>
<dbReference type="PROSITE" id="PS50112">
    <property type="entry name" value="PAS"/>
    <property type="match status" value="1"/>
</dbReference>
<name>A0A7W0CBG9_9BACT</name>
<dbReference type="SMART" id="SM00382">
    <property type="entry name" value="AAA"/>
    <property type="match status" value="1"/>
</dbReference>
<keyword evidence="6" id="KW-0067">ATP-binding</keyword>
<keyword evidence="4" id="KW-0597">Phosphoprotein</keyword>
<evidence type="ECO:0000313" key="15">
    <source>
        <dbReference type="EMBL" id="MBA2882623.1"/>
    </source>
</evidence>
<dbReference type="InterPro" id="IPR002078">
    <property type="entry name" value="Sigma_54_int"/>
</dbReference>
<dbReference type="PROSITE" id="PS00675">
    <property type="entry name" value="SIGMA54_INTERACT_1"/>
    <property type="match status" value="1"/>
</dbReference>
<dbReference type="PRINTS" id="PR01590">
    <property type="entry name" value="HTHFIS"/>
</dbReference>
<dbReference type="InterPro" id="IPR025944">
    <property type="entry name" value="Sigma_54_int_dom_CS"/>
</dbReference>
<evidence type="ECO:0000256" key="4">
    <source>
        <dbReference type="ARBA" id="ARBA00022553"/>
    </source>
</evidence>
<keyword evidence="5" id="KW-0547">Nucleotide-binding</keyword>
<comment type="caution">
    <text evidence="15">The sequence shown here is derived from an EMBL/GenBank/DDBJ whole genome shotgun (WGS) entry which is preliminary data.</text>
</comment>
<dbReference type="Proteomes" id="UP000525298">
    <property type="component" value="Unassembled WGS sequence"/>
</dbReference>
<dbReference type="PROSITE" id="PS00688">
    <property type="entry name" value="SIGMA54_INTERACT_3"/>
    <property type="match status" value="1"/>
</dbReference>
<keyword evidence="8" id="KW-0805">Transcription regulation</keyword>
<dbReference type="InterPro" id="IPR025662">
    <property type="entry name" value="Sigma_54_int_dom_ATP-bd_1"/>
</dbReference>
<proteinExistence type="predicted"/>
<dbReference type="SUPFAM" id="SSF55785">
    <property type="entry name" value="PYP-like sensor domain (PAS domain)"/>
    <property type="match status" value="1"/>
</dbReference>
<dbReference type="Pfam" id="PF00158">
    <property type="entry name" value="Sigma54_activat"/>
    <property type="match status" value="1"/>
</dbReference>
<accession>A0A7W0CBG9</accession>
<gene>
    <name evidence="15" type="ORF">HNR65_002977</name>
</gene>
<evidence type="ECO:0000259" key="14">
    <source>
        <dbReference type="PROSITE" id="PS50113"/>
    </source>
</evidence>
<keyword evidence="2" id="KW-0963">Cytoplasm</keyword>
<dbReference type="InterPro" id="IPR000700">
    <property type="entry name" value="PAS-assoc_C"/>
</dbReference>
<dbReference type="GO" id="GO:0006355">
    <property type="term" value="P:regulation of DNA-templated transcription"/>
    <property type="evidence" value="ECO:0007669"/>
    <property type="project" value="InterPro"/>
</dbReference>
<dbReference type="PROSITE" id="PS50113">
    <property type="entry name" value="PAC"/>
    <property type="match status" value="1"/>
</dbReference>
<keyword evidence="10" id="KW-0010">Activator</keyword>
<keyword evidence="7" id="KW-0902">Two-component regulatory system</keyword>
<dbReference type="InterPro" id="IPR000014">
    <property type="entry name" value="PAS"/>
</dbReference>
<organism evidence="15 16">
    <name type="scientific">Desulfosalsimonas propionicica</name>
    <dbReference type="NCBI Taxonomy" id="332175"/>
    <lineage>
        <taxon>Bacteria</taxon>
        <taxon>Pseudomonadati</taxon>
        <taxon>Thermodesulfobacteriota</taxon>
        <taxon>Desulfobacteria</taxon>
        <taxon>Desulfobacterales</taxon>
        <taxon>Desulfosalsimonadaceae</taxon>
        <taxon>Desulfosalsimonas</taxon>
    </lineage>
</organism>
<evidence type="ECO:0000256" key="10">
    <source>
        <dbReference type="ARBA" id="ARBA00023159"/>
    </source>
</evidence>
<evidence type="ECO:0000256" key="11">
    <source>
        <dbReference type="ARBA" id="ARBA00023163"/>
    </source>
</evidence>
<dbReference type="AlphaFoldDB" id="A0A7W0CBG9"/>
<keyword evidence="9" id="KW-0238">DNA-binding</keyword>
<dbReference type="Pfam" id="PF00989">
    <property type="entry name" value="PAS"/>
    <property type="match status" value="1"/>
</dbReference>
<dbReference type="InterPro" id="IPR013767">
    <property type="entry name" value="PAS_fold"/>
</dbReference>
<feature type="domain" description="PAS" evidence="13">
    <location>
        <begin position="3"/>
        <end position="49"/>
    </location>
</feature>
<dbReference type="GO" id="GO:0005524">
    <property type="term" value="F:ATP binding"/>
    <property type="evidence" value="ECO:0007669"/>
    <property type="project" value="UniProtKB-KW"/>
</dbReference>
<dbReference type="PROSITE" id="PS50045">
    <property type="entry name" value="SIGMA54_INTERACT_4"/>
    <property type="match status" value="1"/>
</dbReference>
<dbReference type="Pfam" id="PF25601">
    <property type="entry name" value="AAA_lid_14"/>
    <property type="match status" value="1"/>
</dbReference>
<dbReference type="InterPro" id="IPR058031">
    <property type="entry name" value="AAA_lid_NorR"/>
</dbReference>